<dbReference type="EC" id="3.4.22.-" evidence="11"/>
<gene>
    <name evidence="14" type="primary">Atg4d</name>
    <name evidence="14" type="ORF">EVAR_9428_1</name>
</gene>
<dbReference type="GO" id="GO:0004197">
    <property type="term" value="F:cysteine-type endopeptidase activity"/>
    <property type="evidence" value="ECO:0007669"/>
    <property type="project" value="TreeGrafter"/>
</dbReference>
<feature type="domain" description="Peptidase C54 catalytic" evidence="13">
    <location>
        <begin position="76"/>
        <end position="354"/>
    </location>
</feature>
<evidence type="ECO:0000313" key="15">
    <source>
        <dbReference type="Proteomes" id="UP000299102"/>
    </source>
</evidence>
<dbReference type="GO" id="GO:0000423">
    <property type="term" value="P:mitophagy"/>
    <property type="evidence" value="ECO:0007669"/>
    <property type="project" value="TreeGrafter"/>
</dbReference>
<dbReference type="GO" id="GO:0035973">
    <property type="term" value="P:aggrephagy"/>
    <property type="evidence" value="ECO:0007669"/>
    <property type="project" value="TreeGrafter"/>
</dbReference>
<evidence type="ECO:0000256" key="11">
    <source>
        <dbReference type="RuleBase" id="RU363115"/>
    </source>
</evidence>
<accession>A0A4C1UDX5</accession>
<sequence length="421" mass="47834">MAHAHANVADLAQPMFSRDPTRDNTEETVDLKGKMESRLLSMWNNVKFGSLESSTEIGTEATVQQPMEQIFGEGIEGFKSDFTSKIWLTYRREFPTMSGSTFTTDCGWGCMLRSGQMLLAQALVCHFLGRSWRWTPERPIQNAREFQEDYIHRMIIKWFGDKSSVNSPLSIHSMVTLGETLGKKPGDWYGPASVAHCLKAVISAASQENYEFDSLEMYVAQDSTIYIEDVYTLCRTATDSWKSLILLVPVKLGNDKFNPIYGPCLTSLLTLEFCIGIIGGRPKHSLYFVGYQDDRLIHLDPHYCQEMVDVWQPNFPLSSFHCRSPRKMPINKMDPSCCIGFYIPTERQFDNFVNIITSFLIPQGVASNKEYPMFSINHGSQANVIDPSNVRYSIYETDQNWVTPGVNDSDTDLESEEFVLV</sequence>
<evidence type="ECO:0000256" key="1">
    <source>
        <dbReference type="ARBA" id="ARBA00004496"/>
    </source>
</evidence>
<evidence type="ECO:0000256" key="4">
    <source>
        <dbReference type="ARBA" id="ARBA00022490"/>
    </source>
</evidence>
<evidence type="ECO:0000256" key="7">
    <source>
        <dbReference type="ARBA" id="ARBA00022807"/>
    </source>
</evidence>
<keyword evidence="15" id="KW-1185">Reference proteome</keyword>
<proteinExistence type="inferred from homology"/>
<dbReference type="GO" id="GO:0019786">
    <property type="term" value="F:protein-phosphatidylethanolamide deconjugating activity"/>
    <property type="evidence" value="ECO:0007669"/>
    <property type="project" value="InterPro"/>
</dbReference>
<dbReference type="InterPro" id="IPR038765">
    <property type="entry name" value="Papain-like_cys_pep_sf"/>
</dbReference>
<evidence type="ECO:0000256" key="6">
    <source>
        <dbReference type="ARBA" id="ARBA00022801"/>
    </source>
</evidence>
<feature type="region of interest" description="Disordered" evidence="12">
    <location>
        <begin position="1"/>
        <end position="26"/>
    </location>
</feature>
<dbReference type="Pfam" id="PF03416">
    <property type="entry name" value="Peptidase_C54"/>
    <property type="match status" value="1"/>
</dbReference>
<evidence type="ECO:0000256" key="10">
    <source>
        <dbReference type="ARBA" id="ARBA00029362"/>
    </source>
</evidence>
<evidence type="ECO:0000256" key="8">
    <source>
        <dbReference type="ARBA" id="ARBA00022927"/>
    </source>
</evidence>
<keyword evidence="8 11" id="KW-0653">Protein transport</keyword>
<name>A0A4C1UDX5_EUMVA</name>
<evidence type="ECO:0000313" key="14">
    <source>
        <dbReference type="EMBL" id="GBP24330.1"/>
    </source>
</evidence>
<dbReference type="PANTHER" id="PTHR22624">
    <property type="entry name" value="CYSTEINE PROTEASE ATG4"/>
    <property type="match status" value="1"/>
</dbReference>
<dbReference type="OrthoDB" id="2960936at2759"/>
<comment type="caution">
    <text evidence="14">The sequence shown here is derived from an EMBL/GenBank/DDBJ whole genome shotgun (WGS) entry which is preliminary data.</text>
</comment>
<dbReference type="Proteomes" id="UP000299102">
    <property type="component" value="Unassembled WGS sequence"/>
</dbReference>
<evidence type="ECO:0000256" key="9">
    <source>
        <dbReference type="ARBA" id="ARBA00023006"/>
    </source>
</evidence>
<dbReference type="SUPFAM" id="SSF54001">
    <property type="entry name" value="Cysteine proteinases"/>
    <property type="match status" value="1"/>
</dbReference>
<dbReference type="GO" id="GO:0015031">
    <property type="term" value="P:protein transport"/>
    <property type="evidence" value="ECO:0007669"/>
    <property type="project" value="UniProtKB-KW"/>
</dbReference>
<evidence type="ECO:0000256" key="3">
    <source>
        <dbReference type="ARBA" id="ARBA00022448"/>
    </source>
</evidence>
<dbReference type="PANTHER" id="PTHR22624:SF52">
    <property type="entry name" value="CYSTEINE PROTEASE"/>
    <property type="match status" value="1"/>
</dbReference>
<protein>
    <recommendedName>
        <fullName evidence="11">Cysteine protease</fullName>
        <ecNumber evidence="11">3.4.22.-</ecNumber>
    </recommendedName>
</protein>
<evidence type="ECO:0000256" key="5">
    <source>
        <dbReference type="ARBA" id="ARBA00022670"/>
    </source>
</evidence>
<dbReference type="STRING" id="151549.A0A4C1UDX5"/>
<comment type="function">
    <text evidence="11">Cysteine protease that plays a key role in autophagy by mediating both proteolytic activation and delipidation of ATG8 family proteins.</text>
</comment>
<dbReference type="InterPro" id="IPR046792">
    <property type="entry name" value="Peptidase_C54_cat"/>
</dbReference>
<comment type="subcellular location">
    <subcellularLocation>
        <location evidence="1 11">Cytoplasm</location>
    </subcellularLocation>
</comment>
<reference evidence="14 15" key="1">
    <citation type="journal article" date="2019" name="Commun. Biol.">
        <title>The bagworm genome reveals a unique fibroin gene that provides high tensile strength.</title>
        <authorList>
            <person name="Kono N."/>
            <person name="Nakamura H."/>
            <person name="Ohtoshi R."/>
            <person name="Tomita M."/>
            <person name="Numata K."/>
            <person name="Arakawa K."/>
        </authorList>
    </citation>
    <scope>NUCLEOTIDE SEQUENCE [LARGE SCALE GENOMIC DNA]</scope>
</reference>
<comment type="similarity">
    <text evidence="2 11">Belongs to the peptidase C54 family.</text>
</comment>
<dbReference type="GO" id="GO:0034727">
    <property type="term" value="P:piecemeal microautophagy of the nucleus"/>
    <property type="evidence" value="ECO:0007669"/>
    <property type="project" value="TreeGrafter"/>
</dbReference>
<dbReference type="GO" id="GO:0005737">
    <property type="term" value="C:cytoplasm"/>
    <property type="evidence" value="ECO:0007669"/>
    <property type="project" value="UniProtKB-SubCell"/>
</dbReference>
<keyword evidence="5 11" id="KW-0645">Protease</keyword>
<evidence type="ECO:0000256" key="2">
    <source>
        <dbReference type="ARBA" id="ARBA00010958"/>
    </source>
</evidence>
<dbReference type="GO" id="GO:0016485">
    <property type="term" value="P:protein processing"/>
    <property type="evidence" value="ECO:0007669"/>
    <property type="project" value="TreeGrafter"/>
</dbReference>
<dbReference type="GO" id="GO:0000045">
    <property type="term" value="P:autophagosome assembly"/>
    <property type="evidence" value="ECO:0007669"/>
    <property type="project" value="TreeGrafter"/>
</dbReference>
<comment type="catalytic activity">
    <reaction evidence="10">
        <text>[protein]-C-terminal L-amino acid-glycyl-phosphatidylethanolamide + H2O = [protein]-C-terminal L-amino acid-glycine + a 1,2-diacyl-sn-glycero-3-phosphoethanolamine</text>
        <dbReference type="Rhea" id="RHEA:67548"/>
        <dbReference type="Rhea" id="RHEA-COMP:17323"/>
        <dbReference type="Rhea" id="RHEA-COMP:17324"/>
        <dbReference type="ChEBI" id="CHEBI:15377"/>
        <dbReference type="ChEBI" id="CHEBI:64612"/>
        <dbReference type="ChEBI" id="CHEBI:172940"/>
        <dbReference type="ChEBI" id="CHEBI:172941"/>
    </reaction>
    <physiologicalReaction direction="left-to-right" evidence="10">
        <dbReference type="Rhea" id="RHEA:67549"/>
    </physiologicalReaction>
</comment>
<keyword evidence="4 11" id="KW-0963">Cytoplasm</keyword>
<dbReference type="InterPro" id="IPR005078">
    <property type="entry name" value="Peptidase_C54"/>
</dbReference>
<keyword evidence="6 11" id="KW-0378">Hydrolase</keyword>
<keyword evidence="9 11" id="KW-0072">Autophagy</keyword>
<keyword evidence="7" id="KW-0788">Thiol protease</keyword>
<dbReference type="AlphaFoldDB" id="A0A4C1UDX5"/>
<keyword evidence="3" id="KW-0813">Transport</keyword>
<organism evidence="14 15">
    <name type="scientific">Eumeta variegata</name>
    <name type="common">Bagworm moth</name>
    <name type="synonym">Eumeta japonica</name>
    <dbReference type="NCBI Taxonomy" id="151549"/>
    <lineage>
        <taxon>Eukaryota</taxon>
        <taxon>Metazoa</taxon>
        <taxon>Ecdysozoa</taxon>
        <taxon>Arthropoda</taxon>
        <taxon>Hexapoda</taxon>
        <taxon>Insecta</taxon>
        <taxon>Pterygota</taxon>
        <taxon>Neoptera</taxon>
        <taxon>Endopterygota</taxon>
        <taxon>Lepidoptera</taxon>
        <taxon>Glossata</taxon>
        <taxon>Ditrysia</taxon>
        <taxon>Tineoidea</taxon>
        <taxon>Psychidae</taxon>
        <taxon>Oiketicinae</taxon>
        <taxon>Eumeta</taxon>
    </lineage>
</organism>
<evidence type="ECO:0000256" key="12">
    <source>
        <dbReference type="SAM" id="MobiDB-lite"/>
    </source>
</evidence>
<dbReference type="EMBL" id="BGZK01000160">
    <property type="protein sequence ID" value="GBP24330.1"/>
    <property type="molecule type" value="Genomic_DNA"/>
</dbReference>
<evidence type="ECO:0000259" key="13">
    <source>
        <dbReference type="Pfam" id="PF03416"/>
    </source>
</evidence>